<dbReference type="GO" id="GO:0006661">
    <property type="term" value="P:phosphatidylinositol biosynthetic process"/>
    <property type="evidence" value="ECO:0007669"/>
    <property type="project" value="TreeGrafter"/>
</dbReference>
<reference evidence="22 24" key="3">
    <citation type="submission" date="2019-07" db="EMBL/GenBank/DDBJ databases">
        <authorList>
            <person name="Jastrzebski P J."/>
            <person name="Paukszto L."/>
            <person name="Jastrzebski P J."/>
        </authorList>
    </citation>
    <scope>NUCLEOTIDE SEQUENCE [LARGE SCALE GENOMIC DNA]</scope>
    <source>
        <strain evidence="22 24">WMS-il1</strain>
    </source>
</reference>
<dbReference type="Proteomes" id="UP000321570">
    <property type="component" value="Unassembled WGS sequence"/>
</dbReference>
<dbReference type="PANTHER" id="PTHR15362:SF4">
    <property type="entry name" value="CDP-DIACYLGLYCEROL--INOSITOL 3-PHOSPHATIDYLTRANSFERASE"/>
    <property type="match status" value="1"/>
</dbReference>
<feature type="transmembrane region" description="Helical" evidence="20">
    <location>
        <begin position="12"/>
        <end position="30"/>
    </location>
</feature>
<feature type="transmembrane region" description="Helical" evidence="20">
    <location>
        <begin position="139"/>
        <end position="158"/>
    </location>
</feature>
<evidence type="ECO:0000256" key="17">
    <source>
        <dbReference type="ARBA" id="ARBA00070582"/>
    </source>
</evidence>
<reference evidence="21 23" key="2">
    <citation type="submission" date="2018-11" db="EMBL/GenBank/DDBJ databases">
        <authorList>
            <consortium name="Pathogen Informatics"/>
        </authorList>
    </citation>
    <scope>NUCLEOTIDE SEQUENCE [LARGE SCALE GENOMIC DNA]</scope>
</reference>
<dbReference type="OrthoDB" id="10251079at2759"/>
<dbReference type="GO" id="GO:0016020">
    <property type="term" value="C:membrane"/>
    <property type="evidence" value="ECO:0007669"/>
    <property type="project" value="UniProtKB-SubCell"/>
</dbReference>
<organism evidence="25">
    <name type="scientific">Hymenolepis diminuta</name>
    <name type="common">Rat tapeworm</name>
    <dbReference type="NCBI Taxonomy" id="6216"/>
    <lineage>
        <taxon>Eukaryota</taxon>
        <taxon>Metazoa</taxon>
        <taxon>Spiralia</taxon>
        <taxon>Lophotrochozoa</taxon>
        <taxon>Platyhelminthes</taxon>
        <taxon>Cestoda</taxon>
        <taxon>Eucestoda</taxon>
        <taxon>Cyclophyllidea</taxon>
        <taxon>Hymenolepididae</taxon>
        <taxon>Hymenolepis</taxon>
    </lineage>
</organism>
<evidence type="ECO:0000256" key="15">
    <source>
        <dbReference type="ARBA" id="ARBA00023211"/>
    </source>
</evidence>
<dbReference type="InterPro" id="IPR048254">
    <property type="entry name" value="CDP_ALCOHOL_P_TRANSF_CS"/>
</dbReference>
<keyword evidence="13 18" id="KW-0472">Membrane</keyword>
<dbReference type="PIRSF" id="PIRSF000848">
    <property type="entry name" value="CDP_diag_ino_3_P"/>
    <property type="match status" value="1"/>
</dbReference>
<dbReference type="EMBL" id="UYSG01010929">
    <property type="protein sequence ID" value="VDL59684.1"/>
    <property type="molecule type" value="Genomic_DNA"/>
</dbReference>
<dbReference type="InterPro" id="IPR014387">
    <property type="entry name" value="CDP_diag_ino_3_P_euk"/>
</dbReference>
<sequence>MTENIFLFVPNIIGYARILLLIAACWYMPLDPIRAIVAYFLSALLDAVDGHAARLLNQSTKFGAMLDMLSDRCTTMCLLFVLGTFYPRYLLLFQLSAAIDIASHWLHVHVSIQSGSSSHKTIDLDGNSLLRIYYTNRKVLFGMCAGNELFYGMLYLIHFFEGPKFLGVGVFYWLLFLSLPIALLKTFISLVHLYAASINIAGLDAIDRRNLQASQKKSQ</sequence>
<dbReference type="Gene3D" id="1.20.120.1760">
    <property type="match status" value="1"/>
</dbReference>
<evidence type="ECO:0000256" key="10">
    <source>
        <dbReference type="ARBA" id="ARBA00022842"/>
    </source>
</evidence>
<keyword evidence="14 18" id="KW-0594">Phospholipid biosynthesis</keyword>
<evidence type="ECO:0000313" key="21">
    <source>
        <dbReference type="EMBL" id="VDL59684.1"/>
    </source>
</evidence>
<evidence type="ECO:0000256" key="5">
    <source>
        <dbReference type="ARBA" id="ARBA00013212"/>
    </source>
</evidence>
<keyword evidence="6 18" id="KW-0444">Lipid biosynthesis</keyword>
<dbReference type="GO" id="GO:0046872">
    <property type="term" value="F:metal ion binding"/>
    <property type="evidence" value="ECO:0007669"/>
    <property type="project" value="UniProtKB-KW"/>
</dbReference>
<dbReference type="InterPro" id="IPR043130">
    <property type="entry name" value="CDP-OH_PTrfase_TM_dom"/>
</dbReference>
<dbReference type="FunFam" id="1.20.120.1760:FF:000003">
    <property type="entry name" value="CDP-diacylglycerol--inositol 3-phosphatidyltransferase"/>
    <property type="match status" value="1"/>
</dbReference>
<comment type="cofactor">
    <cofactor evidence="2">
        <name>Mg(2+)</name>
        <dbReference type="ChEBI" id="CHEBI:18420"/>
    </cofactor>
</comment>
<comment type="similarity">
    <text evidence="4 18 19">Belongs to the CDP-alcohol phosphatidyltransferase class-I family.</text>
</comment>
<keyword evidence="10" id="KW-0460">Magnesium</keyword>
<evidence type="ECO:0000256" key="12">
    <source>
        <dbReference type="ARBA" id="ARBA00023098"/>
    </source>
</evidence>
<dbReference type="InterPro" id="IPR000462">
    <property type="entry name" value="CDP-OH_P_trans"/>
</dbReference>
<evidence type="ECO:0000256" key="2">
    <source>
        <dbReference type="ARBA" id="ARBA00001946"/>
    </source>
</evidence>
<comment type="cofactor">
    <cofactor evidence="1">
        <name>Mn(2+)</name>
        <dbReference type="ChEBI" id="CHEBI:29035"/>
    </cofactor>
</comment>
<gene>
    <name evidence="21" type="ORF">HDID_LOCUS7366</name>
    <name evidence="22" type="ORF">WMSIL1_LOCUS7708</name>
</gene>
<evidence type="ECO:0000256" key="20">
    <source>
        <dbReference type="SAM" id="Phobius"/>
    </source>
</evidence>
<keyword evidence="7 18" id="KW-0808">Transferase</keyword>
<dbReference type="EC" id="2.7.8.11" evidence="5 18"/>
<evidence type="ECO:0000256" key="11">
    <source>
        <dbReference type="ARBA" id="ARBA00022989"/>
    </source>
</evidence>
<evidence type="ECO:0000313" key="24">
    <source>
        <dbReference type="Proteomes" id="UP000321570"/>
    </source>
</evidence>
<keyword evidence="12 18" id="KW-0443">Lipid metabolism</keyword>
<proteinExistence type="inferred from homology"/>
<evidence type="ECO:0000256" key="18">
    <source>
        <dbReference type="PIRNR" id="PIRNR000848"/>
    </source>
</evidence>
<evidence type="ECO:0000256" key="16">
    <source>
        <dbReference type="ARBA" id="ARBA00023264"/>
    </source>
</evidence>
<dbReference type="PANTHER" id="PTHR15362">
    <property type="entry name" value="PHOSPHATIDYLINOSITOL SYNTHASE"/>
    <property type="match status" value="1"/>
</dbReference>
<dbReference type="Proteomes" id="UP000274504">
    <property type="component" value="Unassembled WGS sequence"/>
</dbReference>
<keyword evidence="15" id="KW-0464">Manganese</keyword>
<comment type="subcellular location">
    <subcellularLocation>
        <location evidence="3">Membrane</location>
        <topology evidence="3">Multi-pass membrane protein</topology>
    </subcellularLocation>
</comment>
<evidence type="ECO:0000256" key="13">
    <source>
        <dbReference type="ARBA" id="ARBA00023136"/>
    </source>
</evidence>
<evidence type="ECO:0000313" key="25">
    <source>
        <dbReference type="WBParaSite" id="HDID_0000736801-mRNA-1"/>
    </source>
</evidence>
<keyword evidence="8 20" id="KW-0812">Transmembrane</keyword>
<evidence type="ECO:0000256" key="4">
    <source>
        <dbReference type="ARBA" id="ARBA00010441"/>
    </source>
</evidence>
<name>A0A0R3SQL2_HYMDI</name>
<dbReference type="GO" id="GO:0005794">
    <property type="term" value="C:Golgi apparatus"/>
    <property type="evidence" value="ECO:0007669"/>
    <property type="project" value="TreeGrafter"/>
</dbReference>
<keyword evidence="16 18" id="KW-1208">Phospholipid metabolism</keyword>
<dbReference type="GO" id="GO:0003881">
    <property type="term" value="F:CDP-diacylglycerol-inositol 3-phosphatidyltransferase activity"/>
    <property type="evidence" value="ECO:0007669"/>
    <property type="project" value="UniProtKB-UniRule"/>
</dbReference>
<evidence type="ECO:0000256" key="1">
    <source>
        <dbReference type="ARBA" id="ARBA00001936"/>
    </source>
</evidence>
<keyword evidence="11 20" id="KW-1133">Transmembrane helix</keyword>
<dbReference type="AlphaFoldDB" id="A0A0R3SQL2"/>
<keyword evidence="9" id="KW-0479">Metal-binding</keyword>
<evidence type="ECO:0000256" key="8">
    <source>
        <dbReference type="ARBA" id="ARBA00022692"/>
    </source>
</evidence>
<dbReference type="WBParaSite" id="HDID_0000736801-mRNA-1">
    <property type="protein sequence ID" value="HDID_0000736801-mRNA-1"/>
    <property type="gene ID" value="HDID_0000736801"/>
</dbReference>
<feature type="transmembrane region" description="Helical" evidence="20">
    <location>
        <begin position="170"/>
        <end position="195"/>
    </location>
</feature>
<evidence type="ECO:0000256" key="7">
    <source>
        <dbReference type="ARBA" id="ARBA00022679"/>
    </source>
</evidence>
<evidence type="ECO:0000256" key="3">
    <source>
        <dbReference type="ARBA" id="ARBA00004141"/>
    </source>
</evidence>
<reference evidence="25" key="1">
    <citation type="submission" date="2017-02" db="UniProtKB">
        <authorList>
            <consortium name="WormBaseParasite"/>
        </authorList>
    </citation>
    <scope>IDENTIFICATION</scope>
</reference>
<evidence type="ECO:0000256" key="14">
    <source>
        <dbReference type="ARBA" id="ARBA00023209"/>
    </source>
</evidence>
<evidence type="ECO:0000256" key="19">
    <source>
        <dbReference type="RuleBase" id="RU003750"/>
    </source>
</evidence>
<keyword evidence="24" id="KW-1185">Reference proteome</keyword>
<evidence type="ECO:0000313" key="23">
    <source>
        <dbReference type="Proteomes" id="UP000274504"/>
    </source>
</evidence>
<dbReference type="EMBL" id="CABIJS010000288">
    <property type="protein sequence ID" value="VUZ48450.1"/>
    <property type="molecule type" value="Genomic_DNA"/>
</dbReference>
<dbReference type="STRING" id="6216.A0A0R3SQL2"/>
<accession>A0A0R3SQL2</accession>
<protein>
    <recommendedName>
        <fullName evidence="17 18">CDP-diacylglycerol--inositol 3-phosphatidyltransferase</fullName>
        <ecNumber evidence="5 18">2.7.8.11</ecNumber>
    </recommendedName>
</protein>
<dbReference type="PROSITE" id="PS00379">
    <property type="entry name" value="CDP_ALCOHOL_P_TRANSF"/>
    <property type="match status" value="1"/>
</dbReference>
<evidence type="ECO:0000256" key="9">
    <source>
        <dbReference type="ARBA" id="ARBA00022723"/>
    </source>
</evidence>
<evidence type="ECO:0000313" key="22">
    <source>
        <dbReference type="EMBL" id="VUZ48450.1"/>
    </source>
</evidence>
<comment type="catalytic activity">
    <reaction evidence="18">
        <text>a CDP-1,2-diacyl-sn-glycerol + myo-inositol = a 1,2-diacyl-sn-glycero-3-phospho-(1D-myo-inositol) + CMP + H(+)</text>
        <dbReference type="Rhea" id="RHEA:11580"/>
        <dbReference type="ChEBI" id="CHEBI:15378"/>
        <dbReference type="ChEBI" id="CHEBI:17268"/>
        <dbReference type="ChEBI" id="CHEBI:57880"/>
        <dbReference type="ChEBI" id="CHEBI:58332"/>
        <dbReference type="ChEBI" id="CHEBI:60377"/>
        <dbReference type="EC" id="2.7.8.11"/>
    </reaction>
</comment>
<evidence type="ECO:0000256" key="6">
    <source>
        <dbReference type="ARBA" id="ARBA00022516"/>
    </source>
</evidence>
<dbReference type="Pfam" id="PF01066">
    <property type="entry name" value="CDP-OH_P_transf"/>
    <property type="match status" value="1"/>
</dbReference>